<name>A0A4Y2JNA3_ARAVE</name>
<dbReference type="AlphaFoldDB" id="A0A4Y2JNA3"/>
<gene>
    <name evidence="1" type="ORF">AVEN_275249_1</name>
</gene>
<reference evidence="1 2" key="1">
    <citation type="journal article" date="2019" name="Sci. Rep.">
        <title>Orb-weaving spider Araneus ventricosus genome elucidates the spidroin gene catalogue.</title>
        <authorList>
            <person name="Kono N."/>
            <person name="Nakamura H."/>
            <person name="Ohtoshi R."/>
            <person name="Moran D.A.P."/>
            <person name="Shinohara A."/>
            <person name="Yoshida Y."/>
            <person name="Fujiwara M."/>
            <person name="Mori M."/>
            <person name="Tomita M."/>
            <person name="Arakawa K."/>
        </authorList>
    </citation>
    <scope>NUCLEOTIDE SEQUENCE [LARGE SCALE GENOMIC DNA]</scope>
</reference>
<keyword evidence="2" id="KW-1185">Reference proteome</keyword>
<comment type="caution">
    <text evidence="1">The sequence shown here is derived from an EMBL/GenBank/DDBJ whole genome shotgun (WGS) entry which is preliminary data.</text>
</comment>
<evidence type="ECO:0000313" key="2">
    <source>
        <dbReference type="Proteomes" id="UP000499080"/>
    </source>
</evidence>
<accession>A0A4Y2JNA3</accession>
<proteinExistence type="predicted"/>
<sequence length="100" mass="11733">MLQHPLFRSLQFLRSLNFKMKIKCNLTKQKERWPRVKTIGGYTKGKEEGKYCCTEETKSTIWSRIPRLPHLDDFTPEGVSAMSHMSAFPEFWSSLLDHAQ</sequence>
<organism evidence="1 2">
    <name type="scientific">Araneus ventricosus</name>
    <name type="common">Orbweaver spider</name>
    <name type="synonym">Epeira ventricosa</name>
    <dbReference type="NCBI Taxonomy" id="182803"/>
    <lineage>
        <taxon>Eukaryota</taxon>
        <taxon>Metazoa</taxon>
        <taxon>Ecdysozoa</taxon>
        <taxon>Arthropoda</taxon>
        <taxon>Chelicerata</taxon>
        <taxon>Arachnida</taxon>
        <taxon>Araneae</taxon>
        <taxon>Araneomorphae</taxon>
        <taxon>Entelegynae</taxon>
        <taxon>Araneoidea</taxon>
        <taxon>Araneidae</taxon>
        <taxon>Araneus</taxon>
    </lineage>
</organism>
<protein>
    <submittedName>
        <fullName evidence="1">Uncharacterized protein</fullName>
    </submittedName>
</protein>
<dbReference type="Proteomes" id="UP000499080">
    <property type="component" value="Unassembled WGS sequence"/>
</dbReference>
<dbReference type="EMBL" id="BGPR01003663">
    <property type="protein sequence ID" value="GBM90968.1"/>
    <property type="molecule type" value="Genomic_DNA"/>
</dbReference>
<evidence type="ECO:0000313" key="1">
    <source>
        <dbReference type="EMBL" id="GBM90968.1"/>
    </source>
</evidence>